<dbReference type="Proteomes" id="UP001459277">
    <property type="component" value="Unassembled WGS sequence"/>
</dbReference>
<dbReference type="EMBL" id="JAZDWU010000012">
    <property type="protein sequence ID" value="KAK9984787.1"/>
    <property type="molecule type" value="Genomic_DNA"/>
</dbReference>
<sequence>MLLPRTLVPLFEGAEGPSVGGLAMVDVVGVDGASGGGVEAGEDGTGPSLGGEGGELVAVLGASELVGLPAGGVAVGGIDETTGGIAGGEGIDGGVAVVVGGVAVLGGGVAAVVGGRTVVVGGGVAAVVGGRAVVVGGGVTLAVLGGIPMELLGADDGP</sequence>
<keyword evidence="2" id="KW-1185">Reference proteome</keyword>
<dbReference type="AlphaFoldDB" id="A0AAW2BI74"/>
<organism evidence="1 2">
    <name type="scientific">Lithocarpus litseifolius</name>
    <dbReference type="NCBI Taxonomy" id="425828"/>
    <lineage>
        <taxon>Eukaryota</taxon>
        <taxon>Viridiplantae</taxon>
        <taxon>Streptophyta</taxon>
        <taxon>Embryophyta</taxon>
        <taxon>Tracheophyta</taxon>
        <taxon>Spermatophyta</taxon>
        <taxon>Magnoliopsida</taxon>
        <taxon>eudicotyledons</taxon>
        <taxon>Gunneridae</taxon>
        <taxon>Pentapetalae</taxon>
        <taxon>rosids</taxon>
        <taxon>fabids</taxon>
        <taxon>Fagales</taxon>
        <taxon>Fagaceae</taxon>
        <taxon>Lithocarpus</taxon>
    </lineage>
</organism>
<proteinExistence type="predicted"/>
<reference evidence="1 2" key="1">
    <citation type="submission" date="2024-01" db="EMBL/GenBank/DDBJ databases">
        <title>A telomere-to-telomere, gap-free genome of sweet tea (Lithocarpus litseifolius).</title>
        <authorList>
            <person name="Zhou J."/>
        </authorList>
    </citation>
    <scope>NUCLEOTIDE SEQUENCE [LARGE SCALE GENOMIC DNA]</scope>
    <source>
        <strain evidence="1">Zhou-2022a</strain>
        <tissue evidence="1">Leaf</tissue>
    </source>
</reference>
<name>A0AAW2BI74_9ROSI</name>
<gene>
    <name evidence="1" type="ORF">SO802_034312</name>
</gene>
<evidence type="ECO:0000313" key="1">
    <source>
        <dbReference type="EMBL" id="KAK9984787.1"/>
    </source>
</evidence>
<evidence type="ECO:0000313" key="2">
    <source>
        <dbReference type="Proteomes" id="UP001459277"/>
    </source>
</evidence>
<protein>
    <submittedName>
        <fullName evidence="1">Uncharacterized protein</fullName>
    </submittedName>
</protein>
<comment type="caution">
    <text evidence="1">The sequence shown here is derived from an EMBL/GenBank/DDBJ whole genome shotgun (WGS) entry which is preliminary data.</text>
</comment>
<accession>A0AAW2BI74</accession>